<dbReference type="RefSeq" id="XP_012189956.1">
    <property type="nucleotide sequence ID" value="XM_012334566.1"/>
</dbReference>
<dbReference type="eggNOG" id="ENOG502S1EZ">
    <property type="taxonomic scope" value="Eukaryota"/>
</dbReference>
<dbReference type="GeneID" id="24109235"/>
<dbReference type="EMBL" id="DF238801">
    <property type="protein sequence ID" value="GAC96369.1"/>
    <property type="molecule type" value="Genomic_DNA"/>
</dbReference>
<dbReference type="AlphaFoldDB" id="R9P500"/>
<dbReference type="InterPro" id="IPR025638">
    <property type="entry name" value="DUF4336"/>
</dbReference>
<evidence type="ECO:0000313" key="2">
    <source>
        <dbReference type="Proteomes" id="UP000014071"/>
    </source>
</evidence>
<gene>
    <name evidence="1" type="ORF">PHSY_003949</name>
</gene>
<dbReference type="PANTHER" id="PTHR33835">
    <property type="entry name" value="YALI0C07656P"/>
    <property type="match status" value="1"/>
</dbReference>
<accession>R9P500</accession>
<dbReference type="HOGENOM" id="CLU_544143_0_0_1"/>
<sequence>MKPLLEDCFDMSERMTQQDRVNCLKCQGQACRSPDAAKPKHERESQRGAVMCAIPPLEHDIAYASFEIIRELVATAPSDVVCRSGRFSVTKLADPLPFLRPSSHTVKPSTSWFTKVQLLSHIRSGAVLSTIIYLPSPHTCMKPTAVSLLSVSTRIGRSRALSPARPDLLSSGVGSSNLAFRLDRTANLKPANSFSVASSSSTTRSLSSKCGCSIDTMASSNKPGPSGTEPTKTPVYIQEVTPEITTFDYPFSRFGILPIGGRSIAIKMRDGRLWIVPSTPLDQPTKAKIDALGEVAYLVAPDNVHHLFLKDFHAAYPSAKVVGTEGHEEKRPDVKFTGIYGKDPPTTQYGYESELVPQYFPTFANRDVAFLHKDSKTLITADLLFNLPCNQQYRNTPSGKATSWIPGIIWFSKLFNPYAAFHKTFLGTAGIANGIPGVAKGGSTEERKKNFADAASTVAQWDFRRIIMLHGDIIENNGQEAWKAAFSKYVNADGSSKFKSS</sequence>
<name>R9P500_PSEHS</name>
<protein>
    <recommendedName>
        <fullName evidence="3">DUF4336 domain-containing protein</fullName>
    </recommendedName>
</protein>
<evidence type="ECO:0008006" key="3">
    <source>
        <dbReference type="Google" id="ProtNLM"/>
    </source>
</evidence>
<dbReference type="InterPro" id="IPR036866">
    <property type="entry name" value="RibonucZ/Hydroxyglut_hydro"/>
</dbReference>
<dbReference type="SUPFAM" id="SSF56281">
    <property type="entry name" value="Metallo-hydrolase/oxidoreductase"/>
    <property type="match status" value="1"/>
</dbReference>
<dbReference type="Proteomes" id="UP000014071">
    <property type="component" value="Unassembled WGS sequence"/>
</dbReference>
<dbReference type="PANTHER" id="PTHR33835:SF1">
    <property type="entry name" value="METALLO-BETA-LACTAMASE DOMAIN-CONTAINING PROTEIN"/>
    <property type="match status" value="1"/>
</dbReference>
<keyword evidence="2" id="KW-1185">Reference proteome</keyword>
<evidence type="ECO:0000313" key="1">
    <source>
        <dbReference type="EMBL" id="GAC96369.1"/>
    </source>
</evidence>
<proteinExistence type="predicted"/>
<organism evidence="1 2">
    <name type="scientific">Pseudozyma hubeiensis (strain SY62)</name>
    <name type="common">Yeast</name>
    <dbReference type="NCBI Taxonomy" id="1305764"/>
    <lineage>
        <taxon>Eukaryota</taxon>
        <taxon>Fungi</taxon>
        <taxon>Dikarya</taxon>
        <taxon>Basidiomycota</taxon>
        <taxon>Ustilaginomycotina</taxon>
        <taxon>Ustilaginomycetes</taxon>
        <taxon>Ustilaginales</taxon>
        <taxon>Ustilaginaceae</taxon>
        <taxon>Pseudozyma</taxon>
    </lineage>
</organism>
<dbReference type="OrthoDB" id="421671at2759"/>
<reference evidence="2" key="1">
    <citation type="journal article" date="2013" name="Genome Announc.">
        <title>Draft genome sequence of the basidiomycetous yeast-like fungus Pseudozyma hubeiensis SY62, which produces an abundant amount of the biosurfactant mannosylerythritol lipids.</title>
        <authorList>
            <person name="Konishi M."/>
            <person name="Hatada Y."/>
            <person name="Horiuchi J."/>
        </authorList>
    </citation>
    <scope>NUCLEOTIDE SEQUENCE [LARGE SCALE GENOMIC DNA]</scope>
    <source>
        <strain evidence="2">SY62</strain>
    </source>
</reference>